<evidence type="ECO:0000259" key="4">
    <source>
        <dbReference type="PROSITE" id="PS50600"/>
    </source>
</evidence>
<name>A0ABR1Q4P4_9PEZI</name>
<proteinExistence type="predicted"/>
<dbReference type="EMBL" id="JAQQWE010000007">
    <property type="protein sequence ID" value="KAK7946811.1"/>
    <property type="molecule type" value="Genomic_DNA"/>
</dbReference>
<evidence type="ECO:0000313" key="6">
    <source>
        <dbReference type="Proteomes" id="UP001391051"/>
    </source>
</evidence>
<dbReference type="GeneID" id="92080416"/>
<feature type="region of interest" description="Disordered" evidence="3">
    <location>
        <begin position="409"/>
        <end position="437"/>
    </location>
</feature>
<evidence type="ECO:0000256" key="2">
    <source>
        <dbReference type="ARBA" id="ARBA00022801"/>
    </source>
</evidence>
<feature type="region of interest" description="Disordered" evidence="3">
    <location>
        <begin position="476"/>
        <end position="499"/>
    </location>
</feature>
<keyword evidence="6" id="KW-1185">Reference proteome</keyword>
<sequence>MPGINKTTQGTKKFSPKPSVLGPQTKGASIQKAKSVAPLKGTSALADGIIRNPTKKVRPKKTGQFVAGVRPSTTAKGTPDFDMVSSVEDNINYTVRHAQVFSDQTFDFRMSLMDTLMCLDPTKYTLTDGNNIMVQDMPLWGLVQGLNNLQHSHRGWLLASAIEYPTRHWLDFLPKEAASKIYYPAPGEWEFHEMFHRSSGRTWVQTMNDALEGISPQGVSRAVELFEGFLTHEYTVFNWNTGGHWGSSLIHMQRGADGRYTHVLHIGVVDPLQKPGIVRHVHLRLRGMLGLLGCTFAASDVERTLWVPEQRDSYSCGIITAYINQLLIERIADQYMPSGPQQYDDAALWRPGSERFNPREFQGHLTGLVAVELMRATGYRGRVTVALVNETTSRAVDRNDFAAQTVSSDPTKFTLTPSRSSLKPEKRPTQAQTDRGLVDLRERLAKGLQVLNKEVPPGAEVYFFYPQDAKAYTLGSHDYHQHDKASPSSSEAYPSNHEA</sequence>
<comment type="caution">
    <text evidence="5">The sequence shown here is derived from an EMBL/GenBank/DDBJ whole genome shotgun (WGS) entry which is preliminary data.</text>
</comment>
<evidence type="ECO:0000256" key="1">
    <source>
        <dbReference type="ARBA" id="ARBA00022670"/>
    </source>
</evidence>
<feature type="compositionally biased region" description="Polar residues" evidence="3">
    <location>
        <begin position="1"/>
        <end position="12"/>
    </location>
</feature>
<dbReference type="InterPro" id="IPR003653">
    <property type="entry name" value="Peptidase_C48_C"/>
</dbReference>
<protein>
    <recommendedName>
        <fullName evidence="4">Ubiquitin-like protease family profile domain-containing protein</fullName>
    </recommendedName>
</protein>
<dbReference type="RefSeq" id="XP_066696845.1">
    <property type="nucleotide sequence ID" value="XM_066847354.1"/>
</dbReference>
<feature type="domain" description="Ubiquitin-like protease family profile" evidence="4">
    <location>
        <begin position="132"/>
        <end position="327"/>
    </location>
</feature>
<organism evidence="5 6">
    <name type="scientific">Apiospora aurea</name>
    <dbReference type="NCBI Taxonomy" id="335848"/>
    <lineage>
        <taxon>Eukaryota</taxon>
        <taxon>Fungi</taxon>
        <taxon>Dikarya</taxon>
        <taxon>Ascomycota</taxon>
        <taxon>Pezizomycotina</taxon>
        <taxon>Sordariomycetes</taxon>
        <taxon>Xylariomycetidae</taxon>
        <taxon>Amphisphaeriales</taxon>
        <taxon>Apiosporaceae</taxon>
        <taxon>Apiospora</taxon>
    </lineage>
</organism>
<keyword evidence="1" id="KW-0645">Protease</keyword>
<accession>A0ABR1Q4P4</accession>
<feature type="region of interest" description="Disordered" evidence="3">
    <location>
        <begin position="1"/>
        <end position="34"/>
    </location>
</feature>
<evidence type="ECO:0000256" key="3">
    <source>
        <dbReference type="SAM" id="MobiDB-lite"/>
    </source>
</evidence>
<keyword evidence="2" id="KW-0378">Hydrolase</keyword>
<gene>
    <name evidence="5" type="ORF">PG986_011132</name>
</gene>
<reference evidence="5 6" key="1">
    <citation type="submission" date="2023-01" db="EMBL/GenBank/DDBJ databases">
        <title>Analysis of 21 Apiospora genomes using comparative genomics revels a genus with tremendous synthesis potential of carbohydrate active enzymes and secondary metabolites.</title>
        <authorList>
            <person name="Sorensen T."/>
        </authorList>
    </citation>
    <scope>NUCLEOTIDE SEQUENCE [LARGE SCALE GENOMIC DNA]</scope>
    <source>
        <strain evidence="5 6">CBS 24483</strain>
    </source>
</reference>
<feature type="compositionally biased region" description="Polar residues" evidence="3">
    <location>
        <begin position="409"/>
        <end position="421"/>
    </location>
</feature>
<dbReference type="PROSITE" id="PS50600">
    <property type="entry name" value="ULP_PROTEASE"/>
    <property type="match status" value="1"/>
</dbReference>
<evidence type="ECO:0000313" key="5">
    <source>
        <dbReference type="EMBL" id="KAK7946811.1"/>
    </source>
</evidence>
<dbReference type="Proteomes" id="UP001391051">
    <property type="component" value="Unassembled WGS sequence"/>
</dbReference>